<evidence type="ECO:0000313" key="1">
    <source>
        <dbReference type="EMBL" id="CAL5981695.1"/>
    </source>
</evidence>
<dbReference type="EMBL" id="CAXDID020000013">
    <property type="protein sequence ID" value="CAL5981695.1"/>
    <property type="molecule type" value="Genomic_DNA"/>
</dbReference>
<gene>
    <name evidence="1" type="ORF">HINF_LOCUS6784</name>
</gene>
<proteinExistence type="predicted"/>
<sequence>MTHDENKTVNISNMTLDQLRQLLNDYDFDEMYYNRIIKRINQLVILEEMQRISPQFDDDTVQHVNERTKQQIINQELQNLMPDFEAIKQLEFKEKQQLTMQILNLKYDVSQYDDIQVLEILQQKQKDKNGVIKFDGPQNQALVQYHLASILKYYKGMIIRVYYKDQDNNMSIQIYTIKDRLIQSIQQAVFKGVQNEIEHAGSDMLLEYQMFHAYKIEILSMIDVKNKNTLQQNDVQMDELDKNMKMKRDDYQKLKQGEYKQLVLDGQIEPKKKTNKKNKGAYFNFINKIPQIDLSRYCGVRANFDFNKCLCNNCA</sequence>
<evidence type="ECO:0000313" key="2">
    <source>
        <dbReference type="Proteomes" id="UP001642409"/>
    </source>
</evidence>
<comment type="caution">
    <text evidence="1">The sequence shown here is derived from an EMBL/GenBank/DDBJ whole genome shotgun (WGS) entry which is preliminary data.</text>
</comment>
<keyword evidence="2" id="KW-1185">Reference proteome</keyword>
<organism evidence="1 2">
    <name type="scientific">Hexamita inflata</name>
    <dbReference type="NCBI Taxonomy" id="28002"/>
    <lineage>
        <taxon>Eukaryota</taxon>
        <taxon>Metamonada</taxon>
        <taxon>Diplomonadida</taxon>
        <taxon>Hexamitidae</taxon>
        <taxon>Hexamitinae</taxon>
        <taxon>Hexamita</taxon>
    </lineage>
</organism>
<dbReference type="Proteomes" id="UP001642409">
    <property type="component" value="Unassembled WGS sequence"/>
</dbReference>
<accession>A0ABP1H185</accession>
<protein>
    <submittedName>
        <fullName evidence="1">Hypothetical_protein</fullName>
    </submittedName>
</protein>
<name>A0ABP1H185_9EUKA</name>
<reference evidence="1 2" key="1">
    <citation type="submission" date="2024-07" db="EMBL/GenBank/DDBJ databases">
        <authorList>
            <person name="Akdeniz Z."/>
        </authorList>
    </citation>
    <scope>NUCLEOTIDE SEQUENCE [LARGE SCALE GENOMIC DNA]</scope>
</reference>